<dbReference type="EMBL" id="JACHFW010000003">
    <property type="protein sequence ID" value="MBB5264051.1"/>
    <property type="molecule type" value="Genomic_DNA"/>
</dbReference>
<organism evidence="2 3">
    <name type="scientific">Catenibacillus scindens</name>
    <dbReference type="NCBI Taxonomy" id="673271"/>
    <lineage>
        <taxon>Bacteria</taxon>
        <taxon>Bacillati</taxon>
        <taxon>Bacillota</taxon>
        <taxon>Clostridia</taxon>
        <taxon>Lachnospirales</taxon>
        <taxon>Lachnospiraceae</taxon>
        <taxon>Catenibacillus</taxon>
    </lineage>
</organism>
<evidence type="ECO:0000259" key="1">
    <source>
        <dbReference type="Pfam" id="PF13349"/>
    </source>
</evidence>
<keyword evidence="3" id="KW-1185">Reference proteome</keyword>
<name>A0A7W8H8X5_9FIRM</name>
<comment type="caution">
    <text evidence="2">The sequence shown here is derived from an EMBL/GenBank/DDBJ whole genome shotgun (WGS) entry which is preliminary data.</text>
</comment>
<dbReference type="Pfam" id="PF13349">
    <property type="entry name" value="DUF4097"/>
    <property type="match status" value="1"/>
</dbReference>
<evidence type="ECO:0000313" key="3">
    <source>
        <dbReference type="Proteomes" id="UP000543642"/>
    </source>
</evidence>
<dbReference type="Gene3D" id="2.160.20.120">
    <property type="match status" value="1"/>
</dbReference>
<dbReference type="Pfam" id="PF22564">
    <property type="entry name" value="HAAS"/>
    <property type="match status" value="1"/>
</dbReference>
<dbReference type="RefSeq" id="WP_183772401.1">
    <property type="nucleotide sequence ID" value="NZ_JACHFW010000003.1"/>
</dbReference>
<evidence type="ECO:0000313" key="2">
    <source>
        <dbReference type="EMBL" id="MBB5264051.1"/>
    </source>
</evidence>
<accession>A0A7W8H8X5</accession>
<feature type="domain" description="DUF4097" evidence="1">
    <location>
        <begin position="107"/>
        <end position="351"/>
    </location>
</feature>
<proteinExistence type="predicted"/>
<protein>
    <recommendedName>
        <fullName evidence="1">DUF4097 domain-containing protein</fullName>
    </recommendedName>
</protein>
<dbReference type="Proteomes" id="UP000543642">
    <property type="component" value="Unassembled WGS sequence"/>
</dbReference>
<sequence length="363" mass="40129">MKKDEYLNKISQGLKQYDQTYVQEILDDYEEHFQDALSQGQSEEEICQALGDPADLIQEIKNMMDGVDSSQALARPVIEVENSTKQSHSQKKRYSWSSSAQDGFTLKNIRFRADSADVRLVPSATGDFYVYTEDPEEMENLEHTWQGNTYEGRVRRNRSVSFFGLEILYDFFGGPVDTVILAIPEGIDDIRIETVSGDISAEDIKSQLLSLTTISGDCRVRRVSNEGTFITTKSGDISIHHTETNHCELKSLSGDMGCKDVSTKKLSAHNISGDVSCSHLVLNNGLIKTISGEISVKLEPGQKPCSTFATSVSGSIHIRDGERTAADEFQRIPDGDRVKITLNSISGDISLKQGKAKKSGKGQ</sequence>
<dbReference type="AlphaFoldDB" id="A0A7W8H8X5"/>
<gene>
    <name evidence="2" type="ORF">HNP82_001156</name>
</gene>
<dbReference type="InterPro" id="IPR025164">
    <property type="entry name" value="Toastrack_DUF4097"/>
</dbReference>
<reference evidence="2 3" key="1">
    <citation type="submission" date="2020-08" db="EMBL/GenBank/DDBJ databases">
        <title>Genomic Encyclopedia of Type Strains, Phase IV (KMG-IV): sequencing the most valuable type-strain genomes for metagenomic binning, comparative biology and taxonomic classification.</title>
        <authorList>
            <person name="Goeker M."/>
        </authorList>
    </citation>
    <scope>NUCLEOTIDE SEQUENCE [LARGE SCALE GENOMIC DNA]</scope>
    <source>
        <strain evidence="2 3">DSM 106146</strain>
    </source>
</reference>